<dbReference type="Gene3D" id="3.90.1570.10">
    <property type="entry name" value="tt1808, chain A"/>
    <property type="match status" value="1"/>
</dbReference>
<keyword evidence="3" id="KW-1185">Reference proteome</keyword>
<evidence type="ECO:0000259" key="1">
    <source>
        <dbReference type="Pfam" id="PF05685"/>
    </source>
</evidence>
<keyword evidence="2" id="KW-0255">Endonuclease</keyword>
<evidence type="ECO:0000313" key="2">
    <source>
        <dbReference type="EMBL" id="NVK79336.1"/>
    </source>
</evidence>
<dbReference type="InterPro" id="IPR008538">
    <property type="entry name" value="Uma2"/>
</dbReference>
<organism evidence="2 3">
    <name type="scientific">Streptomyces morookaense</name>
    <name type="common">Streptoverticillium morookaense</name>
    <dbReference type="NCBI Taxonomy" id="1970"/>
    <lineage>
        <taxon>Bacteria</taxon>
        <taxon>Bacillati</taxon>
        <taxon>Actinomycetota</taxon>
        <taxon>Actinomycetes</taxon>
        <taxon>Kitasatosporales</taxon>
        <taxon>Streptomycetaceae</taxon>
        <taxon>Streptomyces</taxon>
    </lineage>
</organism>
<comment type="caution">
    <text evidence="2">The sequence shown here is derived from an EMBL/GenBank/DDBJ whole genome shotgun (WGS) entry which is preliminary data.</text>
</comment>
<proteinExistence type="predicted"/>
<dbReference type="PANTHER" id="PTHR35400:SF3">
    <property type="entry name" value="SLL1072 PROTEIN"/>
    <property type="match status" value="1"/>
</dbReference>
<accession>A0A7Y7E8D7</accession>
<protein>
    <submittedName>
        <fullName evidence="2">Uma2 family endonuclease</fullName>
    </submittedName>
</protein>
<dbReference type="CDD" id="cd06260">
    <property type="entry name" value="DUF820-like"/>
    <property type="match status" value="1"/>
</dbReference>
<dbReference type="EMBL" id="JABBXF010000035">
    <property type="protein sequence ID" value="NVK79336.1"/>
    <property type="molecule type" value="Genomic_DNA"/>
</dbReference>
<dbReference type="InterPro" id="IPR012296">
    <property type="entry name" value="Nuclease_put_TT1808"/>
</dbReference>
<evidence type="ECO:0000313" key="3">
    <source>
        <dbReference type="Proteomes" id="UP000587462"/>
    </source>
</evidence>
<keyword evidence="2" id="KW-0540">Nuclease</keyword>
<feature type="domain" description="Putative restriction endonuclease" evidence="1">
    <location>
        <begin position="34"/>
        <end position="188"/>
    </location>
</feature>
<gene>
    <name evidence="2" type="ORF">HG542_16915</name>
</gene>
<dbReference type="AlphaFoldDB" id="A0A7Y7E8D7"/>
<dbReference type="Proteomes" id="UP000587462">
    <property type="component" value="Unassembled WGS sequence"/>
</dbReference>
<dbReference type="SUPFAM" id="SSF52980">
    <property type="entry name" value="Restriction endonuclease-like"/>
    <property type="match status" value="1"/>
</dbReference>
<keyword evidence="2" id="KW-0378">Hydrolase</keyword>
<dbReference type="InterPro" id="IPR011335">
    <property type="entry name" value="Restrct_endonuc-II-like"/>
</dbReference>
<dbReference type="PANTHER" id="PTHR35400">
    <property type="entry name" value="SLR1083 PROTEIN"/>
    <property type="match status" value="1"/>
</dbReference>
<name>A0A7Y7E8D7_STRMO</name>
<dbReference type="GO" id="GO:0004519">
    <property type="term" value="F:endonuclease activity"/>
    <property type="evidence" value="ECO:0007669"/>
    <property type="project" value="UniProtKB-KW"/>
</dbReference>
<sequence length="199" mass="21614">MVETPPPQSIDELPEPRGGFKELCRILEQVDAGLPDGYRTEIIGGKVVVSPWSKPSYNRILDALIEQLGAHAPEGHRAWGYPNLYRFEGQSKAYGPDLHIADEEAVQVDSIFLPGEALSLVGELTSPSTAEADRGEKAEVYGKAGVPVYVLVDVLQGIVVVYSNPSEHGYRAATRIEFGGTVHVPAPFDCKLDTADWKA</sequence>
<dbReference type="Pfam" id="PF05685">
    <property type="entry name" value="Uma2"/>
    <property type="match status" value="1"/>
</dbReference>
<reference evidence="2 3" key="1">
    <citation type="submission" date="2020-04" db="EMBL/GenBank/DDBJ databases">
        <title>Draft Genome Sequence of Streptomyces morookaense DSM 40503, an 8-azaguanine-producing strain.</title>
        <authorList>
            <person name="Qi J."/>
            <person name="Gao J.-M."/>
        </authorList>
    </citation>
    <scope>NUCLEOTIDE SEQUENCE [LARGE SCALE GENOMIC DNA]</scope>
    <source>
        <strain evidence="2 3">DSM 40503</strain>
    </source>
</reference>